<dbReference type="EMBL" id="CP002105">
    <property type="protein sequence ID" value="ADL12903.1"/>
    <property type="molecule type" value="Genomic_DNA"/>
</dbReference>
<organism evidence="2 3">
    <name type="scientific">Acetohalobium arabaticum (strain ATCC 49924 / DSM 5501 / Z-7288)</name>
    <dbReference type="NCBI Taxonomy" id="574087"/>
    <lineage>
        <taxon>Bacteria</taxon>
        <taxon>Bacillati</taxon>
        <taxon>Bacillota</taxon>
        <taxon>Clostridia</taxon>
        <taxon>Halanaerobiales</taxon>
        <taxon>Halobacteroidaceae</taxon>
        <taxon>Acetohalobium</taxon>
    </lineage>
</organism>
<keyword evidence="1" id="KW-0472">Membrane</keyword>
<evidence type="ECO:0000313" key="3">
    <source>
        <dbReference type="Proteomes" id="UP000001661"/>
    </source>
</evidence>
<keyword evidence="1" id="KW-0812">Transmembrane</keyword>
<proteinExistence type="predicted"/>
<dbReference type="STRING" id="574087.Acear_1393"/>
<evidence type="ECO:0000313" key="2">
    <source>
        <dbReference type="EMBL" id="ADL12903.1"/>
    </source>
</evidence>
<feature type="transmembrane region" description="Helical" evidence="1">
    <location>
        <begin position="28"/>
        <end position="45"/>
    </location>
</feature>
<dbReference type="OrthoDB" id="9899531at2"/>
<name>D9QQW2_ACEAZ</name>
<accession>D9QQW2</accession>
<gene>
    <name evidence="2" type="ordered locus">Acear_1393</name>
</gene>
<dbReference type="Proteomes" id="UP000001661">
    <property type="component" value="Chromosome"/>
</dbReference>
<dbReference type="HOGENOM" id="CLU_1812439_0_0_9"/>
<feature type="transmembrane region" description="Helical" evidence="1">
    <location>
        <begin position="74"/>
        <end position="97"/>
    </location>
</feature>
<dbReference type="RefSeq" id="WP_013278348.1">
    <property type="nucleotide sequence ID" value="NC_014378.1"/>
</dbReference>
<sequence>MLAKLSYPMKKKAKRLIELKNKLDNTKLNKWLIGLMIISAIYTLAFSERYLTYLPIDAILQSLLDTEVSTTNSFIKIIDFTFLGTLIITTSATYLRIKSINKIKDKFQTLREDIISELDTDLCLCNAQCTCKDDFIKYMEEKDINLIFK</sequence>
<dbReference type="AlphaFoldDB" id="D9QQW2"/>
<keyword evidence="3" id="KW-1185">Reference proteome</keyword>
<evidence type="ECO:0000256" key="1">
    <source>
        <dbReference type="SAM" id="Phobius"/>
    </source>
</evidence>
<protein>
    <submittedName>
        <fullName evidence="2">Uncharacterized protein</fullName>
    </submittedName>
</protein>
<keyword evidence="1" id="KW-1133">Transmembrane helix</keyword>
<dbReference type="KEGG" id="aar:Acear_1393"/>
<dbReference type="eggNOG" id="ENOG502ZXC0">
    <property type="taxonomic scope" value="Bacteria"/>
</dbReference>
<reference evidence="2 3" key="1">
    <citation type="journal article" date="2010" name="Stand. Genomic Sci.">
        <title>Complete genome sequence of Acetohalobium arabaticum type strain (Z-7288).</title>
        <authorList>
            <person name="Sikorski J."/>
            <person name="Lapidus A."/>
            <person name="Chertkov O."/>
            <person name="Lucas S."/>
            <person name="Copeland A."/>
            <person name="Glavina Del Rio T."/>
            <person name="Nolan M."/>
            <person name="Tice H."/>
            <person name="Cheng J.F."/>
            <person name="Han C."/>
            <person name="Brambilla E."/>
            <person name="Pitluck S."/>
            <person name="Liolios K."/>
            <person name="Ivanova N."/>
            <person name="Mavromatis K."/>
            <person name="Mikhailova N."/>
            <person name="Pati A."/>
            <person name="Bruce D."/>
            <person name="Detter C."/>
            <person name="Tapia R."/>
            <person name="Goodwin L."/>
            <person name="Chen A."/>
            <person name="Palaniappan K."/>
            <person name="Land M."/>
            <person name="Hauser L."/>
            <person name="Chang Y.J."/>
            <person name="Jeffries C.D."/>
            <person name="Rohde M."/>
            <person name="Goker M."/>
            <person name="Spring S."/>
            <person name="Woyke T."/>
            <person name="Bristow J."/>
            <person name="Eisen J.A."/>
            <person name="Markowitz V."/>
            <person name="Hugenholtz P."/>
            <person name="Kyrpides N.C."/>
            <person name="Klenk H.P."/>
        </authorList>
    </citation>
    <scope>NUCLEOTIDE SEQUENCE [LARGE SCALE GENOMIC DNA]</scope>
    <source>
        <strain evidence="3">ATCC 49924 / DSM 5501 / Z-7288</strain>
    </source>
</reference>